<reference evidence="1 2" key="1">
    <citation type="submission" date="2016-04" db="EMBL/GenBank/DDBJ databases">
        <title>A degradative enzymes factory behind the ericoid mycorrhizal symbiosis.</title>
        <authorList>
            <consortium name="DOE Joint Genome Institute"/>
            <person name="Martino E."/>
            <person name="Morin E."/>
            <person name="Grelet G."/>
            <person name="Kuo A."/>
            <person name="Kohler A."/>
            <person name="Daghino S."/>
            <person name="Barry K."/>
            <person name="Choi C."/>
            <person name="Cichocki N."/>
            <person name="Clum A."/>
            <person name="Copeland A."/>
            <person name="Hainaut M."/>
            <person name="Haridas S."/>
            <person name="Labutti K."/>
            <person name="Lindquist E."/>
            <person name="Lipzen A."/>
            <person name="Khouja H.-R."/>
            <person name="Murat C."/>
            <person name="Ohm R."/>
            <person name="Olson A."/>
            <person name="Spatafora J."/>
            <person name="Veneault-Fourrey C."/>
            <person name="Henrissat B."/>
            <person name="Grigoriev I."/>
            <person name="Martin F."/>
            <person name="Perotto S."/>
        </authorList>
    </citation>
    <scope>NUCLEOTIDE SEQUENCE [LARGE SCALE GENOMIC DNA]</scope>
    <source>
        <strain evidence="1 2">F</strain>
    </source>
</reference>
<evidence type="ECO:0000313" key="1">
    <source>
        <dbReference type="EMBL" id="PMD44092.1"/>
    </source>
</evidence>
<accession>A0A2J6RZZ6</accession>
<dbReference type="EMBL" id="KZ613941">
    <property type="protein sequence ID" value="PMD44092.1"/>
    <property type="molecule type" value="Genomic_DNA"/>
</dbReference>
<dbReference type="AlphaFoldDB" id="A0A2J6RZZ6"/>
<sequence length="95" mass="10427">MWINTAPAHPERQPPPPLLWGIPPPPPPALLLPLYPFLILSPLSSPPSLLVAFSFDDKVELVVRVLGYFLLHFPSPGRLLGIHSVASPTLRSHTN</sequence>
<evidence type="ECO:0000313" key="2">
    <source>
        <dbReference type="Proteomes" id="UP000235786"/>
    </source>
</evidence>
<keyword evidence="2" id="KW-1185">Reference proteome</keyword>
<organism evidence="1 2">
    <name type="scientific">Hyaloscypha variabilis (strain UAMH 11265 / GT02V1 / F)</name>
    <name type="common">Meliniomyces variabilis</name>
    <dbReference type="NCBI Taxonomy" id="1149755"/>
    <lineage>
        <taxon>Eukaryota</taxon>
        <taxon>Fungi</taxon>
        <taxon>Dikarya</taxon>
        <taxon>Ascomycota</taxon>
        <taxon>Pezizomycotina</taxon>
        <taxon>Leotiomycetes</taxon>
        <taxon>Helotiales</taxon>
        <taxon>Hyaloscyphaceae</taxon>
        <taxon>Hyaloscypha</taxon>
        <taxon>Hyaloscypha variabilis</taxon>
    </lineage>
</organism>
<dbReference type="Proteomes" id="UP000235786">
    <property type="component" value="Unassembled WGS sequence"/>
</dbReference>
<proteinExistence type="predicted"/>
<gene>
    <name evidence="1" type="ORF">L207DRAFT_271697</name>
</gene>
<protein>
    <submittedName>
        <fullName evidence="1">Uncharacterized protein</fullName>
    </submittedName>
</protein>
<name>A0A2J6RZZ6_HYAVF</name>